<dbReference type="GO" id="GO:0022857">
    <property type="term" value="F:transmembrane transporter activity"/>
    <property type="evidence" value="ECO:0007669"/>
    <property type="project" value="InterPro"/>
</dbReference>
<feature type="transmembrane region" description="Helical" evidence="6">
    <location>
        <begin position="148"/>
        <end position="168"/>
    </location>
</feature>
<keyword evidence="9" id="KW-1185">Reference proteome</keyword>
<feature type="transmembrane region" description="Helical" evidence="6">
    <location>
        <begin position="12"/>
        <end position="34"/>
    </location>
</feature>
<dbReference type="PANTHER" id="PTHR23519:SF1">
    <property type="entry name" value="AUTOPHAGY-RELATED PROTEIN 22"/>
    <property type="match status" value="1"/>
</dbReference>
<gene>
    <name evidence="8" type="ORF">FSZ17_08500</name>
</gene>
<accession>A0A5B8Z310</accession>
<keyword evidence="2" id="KW-0813">Transport</keyword>
<organism evidence="8 9">
    <name type="scientific">Cytobacillus dafuensis</name>
    <name type="common">Bacillus dafuensis</name>
    <dbReference type="NCBI Taxonomy" id="1742359"/>
    <lineage>
        <taxon>Bacteria</taxon>
        <taxon>Bacillati</taxon>
        <taxon>Bacillota</taxon>
        <taxon>Bacilli</taxon>
        <taxon>Bacillales</taxon>
        <taxon>Bacillaceae</taxon>
        <taxon>Cytobacillus</taxon>
    </lineage>
</organism>
<dbReference type="InterPro" id="IPR024671">
    <property type="entry name" value="Atg22-like"/>
</dbReference>
<evidence type="ECO:0000313" key="8">
    <source>
        <dbReference type="EMBL" id="QED47281.1"/>
    </source>
</evidence>
<dbReference type="SUPFAM" id="SSF103473">
    <property type="entry name" value="MFS general substrate transporter"/>
    <property type="match status" value="1"/>
</dbReference>
<evidence type="ECO:0000256" key="3">
    <source>
        <dbReference type="ARBA" id="ARBA00022692"/>
    </source>
</evidence>
<feature type="domain" description="Major facilitator superfamily (MFS) profile" evidence="7">
    <location>
        <begin position="1"/>
        <end position="421"/>
    </location>
</feature>
<dbReference type="Proteomes" id="UP000321555">
    <property type="component" value="Chromosome"/>
</dbReference>
<feature type="transmembrane region" description="Helical" evidence="6">
    <location>
        <begin position="54"/>
        <end position="76"/>
    </location>
</feature>
<feature type="transmembrane region" description="Helical" evidence="6">
    <location>
        <begin position="83"/>
        <end position="101"/>
    </location>
</feature>
<feature type="transmembrane region" description="Helical" evidence="6">
    <location>
        <begin position="174"/>
        <end position="198"/>
    </location>
</feature>
<dbReference type="OrthoDB" id="9768783at2"/>
<feature type="transmembrane region" description="Helical" evidence="6">
    <location>
        <begin position="233"/>
        <end position="255"/>
    </location>
</feature>
<evidence type="ECO:0000256" key="2">
    <source>
        <dbReference type="ARBA" id="ARBA00022448"/>
    </source>
</evidence>
<feature type="transmembrane region" description="Helical" evidence="6">
    <location>
        <begin position="267"/>
        <end position="290"/>
    </location>
</feature>
<keyword evidence="3 6" id="KW-0812">Transmembrane</keyword>
<dbReference type="Pfam" id="PF11700">
    <property type="entry name" value="ATG22"/>
    <property type="match status" value="2"/>
</dbReference>
<feature type="transmembrane region" description="Helical" evidence="6">
    <location>
        <begin position="326"/>
        <end position="348"/>
    </location>
</feature>
<dbReference type="Gene3D" id="1.20.1250.20">
    <property type="entry name" value="MFS general substrate transporter like domains"/>
    <property type="match status" value="1"/>
</dbReference>
<feature type="transmembrane region" description="Helical" evidence="6">
    <location>
        <begin position="302"/>
        <end position="320"/>
    </location>
</feature>
<sequence length="428" mass="47307">MGKMTKPERSWAFYDWANSAYSIVVVTAIFPLYFKSAATEAGISATTSTAYWGYANSFATLIVSILAPLLGTIADFRGFKKRFFTFFASLGVIFTLLLAVVPNDQWLILLGFFVFTSVGFAGANIFYDAFLVDVTSEDRMNRISSNGFALGYIGSTIPFIISIAIIILAQQEIIPLSVGIASQIAFVITALWWGLFTIPMLKNVEQKYYVERVSNPVATSFKKLFTTLKNIKAYRALFLFLLAYFFYIDGVHTILTMSTAYGSDLGISASTLLIVLFLVQVVAAPFTIMFSKLGQKFSEKKMIFVAIIVYIIICIYAYFLKTAIDFWILAMLVATVQGGIQALSRSYFAKLIPKESSNEFFGFYNIFGKIAAIAGPTLMGVTAQLTGNTSSGVFSLIVLFVFGAFILWRVPNHVVFSAEQSAANQISR</sequence>
<dbReference type="STRING" id="1742359.GCA_001439625_03769"/>
<reference evidence="9" key="1">
    <citation type="submission" date="2019-08" db="EMBL/GenBank/DDBJ databases">
        <authorList>
            <person name="Zheng X."/>
        </authorList>
    </citation>
    <scope>NUCLEOTIDE SEQUENCE [LARGE SCALE GENOMIC DNA]</scope>
    <source>
        <strain evidence="9">FJAT-25496</strain>
    </source>
</reference>
<dbReference type="InterPro" id="IPR036259">
    <property type="entry name" value="MFS_trans_sf"/>
</dbReference>
<dbReference type="InterPro" id="IPR020846">
    <property type="entry name" value="MFS_dom"/>
</dbReference>
<dbReference type="PANTHER" id="PTHR23519">
    <property type="entry name" value="AUTOPHAGY-RELATED PROTEIN 22"/>
    <property type="match status" value="1"/>
</dbReference>
<evidence type="ECO:0000256" key="1">
    <source>
        <dbReference type="ARBA" id="ARBA00004651"/>
    </source>
</evidence>
<evidence type="ECO:0000256" key="6">
    <source>
        <dbReference type="SAM" id="Phobius"/>
    </source>
</evidence>
<keyword evidence="5 6" id="KW-0472">Membrane</keyword>
<feature type="transmembrane region" description="Helical" evidence="6">
    <location>
        <begin position="391"/>
        <end position="410"/>
    </location>
</feature>
<dbReference type="RefSeq" id="WP_057774113.1">
    <property type="nucleotide sequence ID" value="NZ_CP042593.1"/>
</dbReference>
<proteinExistence type="predicted"/>
<feature type="transmembrane region" description="Helical" evidence="6">
    <location>
        <begin position="360"/>
        <end position="379"/>
    </location>
</feature>
<evidence type="ECO:0000259" key="7">
    <source>
        <dbReference type="PROSITE" id="PS50850"/>
    </source>
</evidence>
<protein>
    <submittedName>
        <fullName evidence="8">MFS transporter</fullName>
    </submittedName>
</protein>
<comment type="subcellular location">
    <subcellularLocation>
        <location evidence="1">Cell membrane</location>
        <topology evidence="1">Multi-pass membrane protein</topology>
    </subcellularLocation>
</comment>
<dbReference type="KEGG" id="bda:FSZ17_08500"/>
<evidence type="ECO:0000256" key="4">
    <source>
        <dbReference type="ARBA" id="ARBA00022989"/>
    </source>
</evidence>
<evidence type="ECO:0000256" key="5">
    <source>
        <dbReference type="ARBA" id="ARBA00023136"/>
    </source>
</evidence>
<dbReference type="GO" id="GO:0005886">
    <property type="term" value="C:plasma membrane"/>
    <property type="evidence" value="ECO:0007669"/>
    <property type="project" value="UniProtKB-SubCell"/>
</dbReference>
<name>A0A5B8Z310_CYTDA</name>
<dbReference type="EMBL" id="CP042593">
    <property type="protein sequence ID" value="QED47281.1"/>
    <property type="molecule type" value="Genomic_DNA"/>
</dbReference>
<dbReference type="AlphaFoldDB" id="A0A5B8Z310"/>
<dbReference type="InterPro" id="IPR050495">
    <property type="entry name" value="ATG22/LtaA_families"/>
</dbReference>
<evidence type="ECO:0000313" key="9">
    <source>
        <dbReference type="Proteomes" id="UP000321555"/>
    </source>
</evidence>
<keyword evidence="4 6" id="KW-1133">Transmembrane helix</keyword>
<dbReference type="PROSITE" id="PS50850">
    <property type="entry name" value="MFS"/>
    <property type="match status" value="1"/>
</dbReference>
<feature type="transmembrane region" description="Helical" evidence="6">
    <location>
        <begin position="107"/>
        <end position="127"/>
    </location>
</feature>